<feature type="region of interest" description="Disordered" evidence="1">
    <location>
        <begin position="363"/>
        <end position="385"/>
    </location>
</feature>
<feature type="compositionally biased region" description="Basic and acidic residues" evidence="1">
    <location>
        <begin position="363"/>
        <end position="377"/>
    </location>
</feature>
<evidence type="ECO:0000313" key="5">
    <source>
        <dbReference type="Proteomes" id="UP000077755"/>
    </source>
</evidence>
<dbReference type="AlphaFoldDB" id="A0AAF0XN63"/>
<dbReference type="Proteomes" id="UP000077755">
    <property type="component" value="Chromosome 8"/>
</dbReference>
<name>A0AAF0XN63_DAUCS</name>
<evidence type="ECO:0000256" key="1">
    <source>
        <dbReference type="SAM" id="MobiDB-lite"/>
    </source>
</evidence>
<dbReference type="Gene3D" id="1.10.1410.10">
    <property type="match status" value="1"/>
</dbReference>
<gene>
    <name evidence="4" type="ORF">DCAR_0830377</name>
</gene>
<evidence type="ECO:0000259" key="2">
    <source>
        <dbReference type="Pfam" id="PF22600"/>
    </source>
</evidence>
<dbReference type="PANTHER" id="PTHR45979:SF2">
    <property type="entry name" value="PAP_OAS1 SUBSTRATE-BINDING DOMAIN SUPERFAMILY"/>
    <property type="match status" value="1"/>
</dbReference>
<organism evidence="4 5">
    <name type="scientific">Daucus carota subsp. sativus</name>
    <name type="common">Carrot</name>
    <dbReference type="NCBI Taxonomy" id="79200"/>
    <lineage>
        <taxon>Eukaryota</taxon>
        <taxon>Viridiplantae</taxon>
        <taxon>Streptophyta</taxon>
        <taxon>Embryophyta</taxon>
        <taxon>Tracheophyta</taxon>
        <taxon>Spermatophyta</taxon>
        <taxon>Magnoliopsida</taxon>
        <taxon>eudicotyledons</taxon>
        <taxon>Gunneridae</taxon>
        <taxon>Pentapetalae</taxon>
        <taxon>asterids</taxon>
        <taxon>campanulids</taxon>
        <taxon>Apiales</taxon>
        <taxon>Apiaceae</taxon>
        <taxon>Apioideae</taxon>
        <taxon>Scandiceae</taxon>
        <taxon>Daucinae</taxon>
        <taxon>Daucus</taxon>
        <taxon>Daucus sect. Daucus</taxon>
    </lineage>
</organism>
<dbReference type="PANTHER" id="PTHR45979">
    <property type="entry name" value="PAP/OAS1 SUBSTRATE-BINDING DOMAIN SUPERFAMILY"/>
    <property type="match status" value="1"/>
</dbReference>
<dbReference type="SUPFAM" id="SSF81631">
    <property type="entry name" value="PAP/OAS1 substrate-binding domain"/>
    <property type="match status" value="1"/>
</dbReference>
<protein>
    <recommendedName>
        <fullName evidence="6">Polymerase nucleotidyl transferase domain-containing protein</fullName>
    </recommendedName>
</protein>
<sequence length="815" mass="91009">MGDLQEVSVFFAEQEASNPSISDISDKSWGVADTITSSIIFSLRPTVLADRKRNEVIKFIHSLVKRICHVEVLPYGSVPLKTYLPDGDIDMTAFSGANVEEAVASEIVSELQRQEKDSKAEFVVKEIRLINAEVKLVKCLVENIVVDISFNQIGGLCTLCFLEQVDRVIGKDHLFKRSILLIKAWCYYESRILGAHHGLISTYALETLVLYVFQLFHSTLDGPLAVLYKFLDYYSKFDWKTYCITLRGPVRLSSLPKFETVLPENLVGGLLLTENFYRHCVDAFSVPLKNVGMQTGTFHKKHLNIIDPLNDFNNLGRSVSEGNFYRIKSAFKFGARKLGHILLQSEDSIAAEICMFLSNTLDRHGSRQRPDVQDEATHTSAPSLTHPATSDQVNLYFEILLLYLSLDAGMNFRTLNEKQTGSTHWSTDVDGSAIECNMLNPKYHLSGDAEDDAISGVQGLQIQNESQNNSSTCMEKTDLQEGKPPYAPHLYFGKPSLGCGELKTQSKDHDNIASYAVLQESEERKGTDKGHDLGSEVQGHVISVDVPSADSHTASLELLDSSLDLLGDFDSHFHFLRYGQWFLDVRSNMHSWPVPLPPLPPPPPSPLHLYSMNPWEAMQHPSLQNGFPNGNVNGLVHGPGFYPPMNPMIMPHSSYGFEEMSKPRGTGTYFPNLNRSPRGYRPSTFKGRIKAPARSPRSNGQGSRFIEFPVEQNVGLLGYLDGQHSDQWRNVNGPIVQPNGVIDYPPFFHALPGAHFQESIRQPRPDLLLESVNPVLPTRGIRNPGADVGLGDVRSTRRPSSYYLKDEDDFPPLSS</sequence>
<reference evidence="4" key="1">
    <citation type="journal article" date="2016" name="Nat. Genet.">
        <title>A high-quality carrot genome assembly provides new insights into carotenoid accumulation and asterid genome evolution.</title>
        <authorList>
            <person name="Iorizzo M."/>
            <person name="Ellison S."/>
            <person name="Senalik D."/>
            <person name="Zeng P."/>
            <person name="Satapoomin P."/>
            <person name="Huang J."/>
            <person name="Bowman M."/>
            <person name="Iovene M."/>
            <person name="Sanseverino W."/>
            <person name="Cavagnaro P."/>
            <person name="Yildiz M."/>
            <person name="Macko-Podgorni A."/>
            <person name="Moranska E."/>
            <person name="Grzebelus E."/>
            <person name="Grzebelus D."/>
            <person name="Ashrafi H."/>
            <person name="Zheng Z."/>
            <person name="Cheng S."/>
            <person name="Spooner D."/>
            <person name="Van Deynze A."/>
            <person name="Simon P."/>
        </authorList>
    </citation>
    <scope>NUCLEOTIDE SEQUENCE</scope>
    <source>
        <tissue evidence="4">Leaf</tissue>
    </source>
</reference>
<feature type="domain" description="PAP/OAS1 substrate-binding-related" evidence="3">
    <location>
        <begin position="169"/>
        <end position="361"/>
    </location>
</feature>
<dbReference type="InterPro" id="IPR058921">
    <property type="entry name" value="PAP/OAS1-rel"/>
</dbReference>
<proteinExistence type="predicted"/>
<dbReference type="EMBL" id="CP093350">
    <property type="protein sequence ID" value="WOH10900.1"/>
    <property type="molecule type" value="Genomic_DNA"/>
</dbReference>
<dbReference type="Pfam" id="PF22600">
    <property type="entry name" value="MTPAP-like_central"/>
    <property type="match status" value="1"/>
</dbReference>
<dbReference type="InterPro" id="IPR043519">
    <property type="entry name" value="NT_sf"/>
</dbReference>
<evidence type="ECO:0000259" key="3">
    <source>
        <dbReference type="Pfam" id="PF26180"/>
    </source>
</evidence>
<evidence type="ECO:0008006" key="6">
    <source>
        <dbReference type="Google" id="ProtNLM"/>
    </source>
</evidence>
<dbReference type="SUPFAM" id="SSF81301">
    <property type="entry name" value="Nucleotidyltransferase"/>
    <property type="match status" value="1"/>
</dbReference>
<reference evidence="4" key="2">
    <citation type="submission" date="2022-03" db="EMBL/GenBank/DDBJ databases">
        <title>Draft title - Genomic analysis of global carrot germplasm unveils the trajectory of domestication and the origin of high carotenoid orange carrot.</title>
        <authorList>
            <person name="Iorizzo M."/>
            <person name="Ellison S."/>
            <person name="Senalik D."/>
            <person name="Macko-Podgorni A."/>
            <person name="Grzebelus D."/>
            <person name="Bostan H."/>
            <person name="Rolling W."/>
            <person name="Curaba J."/>
            <person name="Simon P."/>
        </authorList>
    </citation>
    <scope>NUCLEOTIDE SEQUENCE</scope>
    <source>
        <tissue evidence="4">Leaf</tissue>
    </source>
</reference>
<dbReference type="CDD" id="cd05402">
    <property type="entry name" value="NT_PAP_TUTase"/>
    <property type="match status" value="1"/>
</dbReference>
<dbReference type="InterPro" id="IPR054708">
    <property type="entry name" value="MTPAP-like_central"/>
</dbReference>
<dbReference type="Pfam" id="PF26180">
    <property type="entry name" value="PAP-OAS1"/>
    <property type="match status" value="1"/>
</dbReference>
<evidence type="ECO:0000313" key="4">
    <source>
        <dbReference type="EMBL" id="WOH10900.1"/>
    </source>
</evidence>
<accession>A0AAF0XN63</accession>
<dbReference type="InterPro" id="IPR058920">
    <property type="entry name" value="PAP-OAS1-bd-rel"/>
</dbReference>
<dbReference type="Gene3D" id="3.30.460.10">
    <property type="entry name" value="Beta Polymerase, domain 2"/>
    <property type="match status" value="1"/>
</dbReference>
<feature type="domain" description="Poly(A) RNA polymerase mitochondrial-like central palm" evidence="2">
    <location>
        <begin position="42"/>
        <end position="156"/>
    </location>
</feature>
<feature type="region of interest" description="Disordered" evidence="1">
    <location>
        <begin position="666"/>
        <end position="703"/>
    </location>
</feature>
<keyword evidence="5" id="KW-1185">Reference proteome</keyword>